<sequence length="755" mass="83049">MRIHEGSEAASSPHNILRLQWRTQYYDPIPAAPNDPALWLPRGHTSWQRRPQTSISFGGEEKQDTFVISERRGRPSSKSAYTSNEVDLLVGLVEALQITVEPMIFDLDVRCVIVEGNNEGYMTVSGHMPQIFSLRPTMSPDFIINKRRKRTHAVDPCLGFYPISHSSTTPQTFTKQSSISTVHDVPPIATLSPALFFNAVPDSAHSLSEVEDTSSNENHEVVEVVTVDEFLRRSAEKKPTKNYGRRKRRVVDLTSDSELEEPSSSSAPRPNPPNRKNIKRIQPSRKKAKLAGRLVRAAVLAHVDPIESLRRRRDSNIGEFTRQPLQFVNETHSPVKITSRGRTATLVDPRKIAPFHEPYSFAHRSQSPVMNTRKQKPVTKWKSACHWTSPSSNSRTIRTKDSVVHDKTSTLFERPPKSLRTPLLFPASQIQEDRIPDRSSKRIKHSSPAFSPLVNHPPSKITPRPLITSLVGTRISPSQHDSLSSLPVPATHKISSAPWHSSSPDLSTAPHIQPPDPSGALEARPGPKKPLKALASFLGSFLETARNATQMQAKPSRSSVKRKRTKGVGPSDGDSNVPHLTHEDAAEEPSRKLSTPRLQPLRSMRSFIETSVQTPSSSVAMDAHQPPLLARPVLLRTLTARSHLLFKSVKSQTIATSVSSSVANMHPHSSSDFRVAAYVNHSPVAKVTESLPVSLNVPLNSSLQPVVSGSYALPSGSPSPQQILAALQPPKALIVLSSTPTLSTSADAHLSVNSC</sequence>
<feature type="compositionally biased region" description="Basic residues" evidence="1">
    <location>
        <begin position="276"/>
        <end position="289"/>
    </location>
</feature>
<feature type="region of interest" description="Disordered" evidence="1">
    <location>
        <begin position="477"/>
        <end position="530"/>
    </location>
</feature>
<evidence type="ECO:0000313" key="3">
    <source>
        <dbReference type="Proteomes" id="UP000054166"/>
    </source>
</evidence>
<name>A0A0C3F727_PILCF</name>
<accession>A0A0C3F727</accession>
<organism evidence="2 3">
    <name type="scientific">Piloderma croceum (strain F 1598)</name>
    <dbReference type="NCBI Taxonomy" id="765440"/>
    <lineage>
        <taxon>Eukaryota</taxon>
        <taxon>Fungi</taxon>
        <taxon>Dikarya</taxon>
        <taxon>Basidiomycota</taxon>
        <taxon>Agaricomycotina</taxon>
        <taxon>Agaricomycetes</taxon>
        <taxon>Agaricomycetidae</taxon>
        <taxon>Atheliales</taxon>
        <taxon>Atheliaceae</taxon>
        <taxon>Piloderma</taxon>
    </lineage>
</organism>
<protein>
    <submittedName>
        <fullName evidence="2">Uncharacterized protein</fullName>
    </submittedName>
</protein>
<feature type="compositionally biased region" description="Basic and acidic residues" evidence="1">
    <location>
        <begin position="580"/>
        <end position="591"/>
    </location>
</feature>
<dbReference type="HOGENOM" id="CLU_368853_0_0_1"/>
<gene>
    <name evidence="2" type="ORF">PILCRDRAFT_89709</name>
</gene>
<feature type="region of interest" description="Disordered" evidence="1">
    <location>
        <begin position="237"/>
        <end position="289"/>
    </location>
</feature>
<dbReference type="InParanoid" id="A0A0C3F727"/>
<feature type="region of interest" description="Disordered" evidence="1">
    <location>
        <begin position="431"/>
        <end position="465"/>
    </location>
</feature>
<reference evidence="3" key="2">
    <citation type="submission" date="2015-01" db="EMBL/GenBank/DDBJ databases">
        <title>Evolutionary Origins and Diversification of the Mycorrhizal Mutualists.</title>
        <authorList>
            <consortium name="DOE Joint Genome Institute"/>
            <consortium name="Mycorrhizal Genomics Consortium"/>
            <person name="Kohler A."/>
            <person name="Kuo A."/>
            <person name="Nagy L.G."/>
            <person name="Floudas D."/>
            <person name="Copeland A."/>
            <person name="Barry K.W."/>
            <person name="Cichocki N."/>
            <person name="Veneault-Fourrey C."/>
            <person name="LaButti K."/>
            <person name="Lindquist E.A."/>
            <person name="Lipzen A."/>
            <person name="Lundell T."/>
            <person name="Morin E."/>
            <person name="Murat C."/>
            <person name="Riley R."/>
            <person name="Ohm R."/>
            <person name="Sun H."/>
            <person name="Tunlid A."/>
            <person name="Henrissat B."/>
            <person name="Grigoriev I.V."/>
            <person name="Hibbett D.S."/>
            <person name="Martin F."/>
        </authorList>
    </citation>
    <scope>NUCLEOTIDE SEQUENCE [LARGE SCALE GENOMIC DNA]</scope>
    <source>
        <strain evidence="3">F 1598</strain>
    </source>
</reference>
<reference evidence="2 3" key="1">
    <citation type="submission" date="2014-04" db="EMBL/GenBank/DDBJ databases">
        <authorList>
            <consortium name="DOE Joint Genome Institute"/>
            <person name="Kuo A."/>
            <person name="Tarkka M."/>
            <person name="Buscot F."/>
            <person name="Kohler A."/>
            <person name="Nagy L.G."/>
            <person name="Floudas D."/>
            <person name="Copeland A."/>
            <person name="Barry K.W."/>
            <person name="Cichocki N."/>
            <person name="Veneault-Fourrey C."/>
            <person name="LaButti K."/>
            <person name="Lindquist E.A."/>
            <person name="Lipzen A."/>
            <person name="Lundell T."/>
            <person name="Morin E."/>
            <person name="Murat C."/>
            <person name="Sun H."/>
            <person name="Tunlid A."/>
            <person name="Henrissat B."/>
            <person name="Grigoriev I.V."/>
            <person name="Hibbett D.S."/>
            <person name="Martin F."/>
            <person name="Nordberg H.P."/>
            <person name="Cantor M.N."/>
            <person name="Hua S.X."/>
        </authorList>
    </citation>
    <scope>NUCLEOTIDE SEQUENCE [LARGE SCALE GENOMIC DNA]</scope>
    <source>
        <strain evidence="2 3">F 1598</strain>
    </source>
</reference>
<dbReference type="OrthoDB" id="3067135at2759"/>
<evidence type="ECO:0000256" key="1">
    <source>
        <dbReference type="SAM" id="MobiDB-lite"/>
    </source>
</evidence>
<feature type="compositionally biased region" description="Basic and acidic residues" evidence="1">
    <location>
        <begin position="431"/>
        <end position="440"/>
    </location>
</feature>
<dbReference type="EMBL" id="KN833004">
    <property type="protein sequence ID" value="KIM80485.1"/>
    <property type="molecule type" value="Genomic_DNA"/>
</dbReference>
<proteinExistence type="predicted"/>
<dbReference type="AlphaFoldDB" id="A0A0C3F727"/>
<evidence type="ECO:0000313" key="2">
    <source>
        <dbReference type="EMBL" id="KIM80485.1"/>
    </source>
</evidence>
<feature type="region of interest" description="Disordered" evidence="1">
    <location>
        <begin position="547"/>
        <end position="599"/>
    </location>
</feature>
<keyword evidence="3" id="KW-1185">Reference proteome</keyword>
<dbReference type="Proteomes" id="UP000054166">
    <property type="component" value="Unassembled WGS sequence"/>
</dbReference>
<feature type="compositionally biased region" description="Polar residues" evidence="1">
    <location>
        <begin position="547"/>
        <end position="558"/>
    </location>
</feature>